<dbReference type="Proteomes" id="UP000626210">
    <property type="component" value="Unassembled WGS sequence"/>
</dbReference>
<dbReference type="EMBL" id="BMYK01000049">
    <property type="protein sequence ID" value="GHD04289.1"/>
    <property type="molecule type" value="Genomic_DNA"/>
</dbReference>
<sequence>MQTPSAHLLAIVEVEQSARVRCQEPGCRHSVYKAVHVVQDGASCIALGSTCFARRYGSLSALGNPTYGSGFGRKLTDEERALLEHNTQVLLARFAAEKAAREEHMKERLRELKGLASQARSGNGNGSHIAPGRELTMTAAAQLPGMIPAKPGPWPWMKPMTSMAYFKLKDGSGWVRVQRRDGQQMLAPLPEFDGWDEALPASVGVPSIEHAAYLVSDTVRAIAYLRERSAHECVSGVFAEIEAAAKAKP</sequence>
<dbReference type="RefSeq" id="WP_189691014.1">
    <property type="nucleotide sequence ID" value="NZ_BMYK01000049.1"/>
</dbReference>
<reference evidence="2" key="1">
    <citation type="journal article" date="2019" name="Int. J. Syst. Evol. Microbiol.">
        <title>The Global Catalogue of Microorganisms (GCM) 10K type strain sequencing project: providing services to taxonomists for standard genome sequencing and annotation.</title>
        <authorList>
            <consortium name="The Broad Institute Genomics Platform"/>
            <consortium name="The Broad Institute Genome Sequencing Center for Infectious Disease"/>
            <person name="Wu L."/>
            <person name="Ma J."/>
        </authorList>
    </citation>
    <scope>NUCLEOTIDE SEQUENCE [LARGE SCALE GENOMIC DNA]</scope>
    <source>
        <strain evidence="2">KCTC 23314</strain>
    </source>
</reference>
<keyword evidence="2" id="KW-1185">Reference proteome</keyword>
<evidence type="ECO:0000313" key="2">
    <source>
        <dbReference type="Proteomes" id="UP000626210"/>
    </source>
</evidence>
<comment type="caution">
    <text evidence="1">The sequence shown here is derived from an EMBL/GenBank/DDBJ whole genome shotgun (WGS) entry which is preliminary data.</text>
</comment>
<gene>
    <name evidence="1" type="ORF">GCM10007320_65060</name>
</gene>
<accession>A0ABQ3GH05</accession>
<organism evidence="1 2">
    <name type="scientific">Pseudorhodoferax aquiterrae</name>
    <dbReference type="NCBI Taxonomy" id="747304"/>
    <lineage>
        <taxon>Bacteria</taxon>
        <taxon>Pseudomonadati</taxon>
        <taxon>Pseudomonadota</taxon>
        <taxon>Betaproteobacteria</taxon>
        <taxon>Burkholderiales</taxon>
        <taxon>Comamonadaceae</taxon>
    </lineage>
</organism>
<protein>
    <submittedName>
        <fullName evidence="1">Uncharacterized protein</fullName>
    </submittedName>
</protein>
<name>A0ABQ3GH05_9BURK</name>
<evidence type="ECO:0000313" key="1">
    <source>
        <dbReference type="EMBL" id="GHD04289.1"/>
    </source>
</evidence>
<proteinExistence type="predicted"/>